<dbReference type="EMBL" id="KL197710">
    <property type="protein sequence ID" value="KDQ63224.1"/>
    <property type="molecule type" value="Genomic_DNA"/>
</dbReference>
<dbReference type="Gene3D" id="3.40.50.300">
    <property type="entry name" value="P-loop containing nucleotide triphosphate hydrolases"/>
    <property type="match status" value="1"/>
</dbReference>
<organism evidence="2 3">
    <name type="scientific">Jaapia argillacea MUCL 33604</name>
    <dbReference type="NCBI Taxonomy" id="933084"/>
    <lineage>
        <taxon>Eukaryota</taxon>
        <taxon>Fungi</taxon>
        <taxon>Dikarya</taxon>
        <taxon>Basidiomycota</taxon>
        <taxon>Agaricomycotina</taxon>
        <taxon>Agaricomycetes</taxon>
        <taxon>Agaricomycetidae</taxon>
        <taxon>Jaapiales</taxon>
        <taxon>Jaapiaceae</taxon>
        <taxon>Jaapia</taxon>
    </lineage>
</organism>
<feature type="domain" description="Dynamin N-terminal" evidence="1">
    <location>
        <begin position="72"/>
        <end position="295"/>
    </location>
</feature>
<protein>
    <recommendedName>
        <fullName evidence="1">Dynamin N-terminal domain-containing protein</fullName>
    </recommendedName>
</protein>
<dbReference type="AlphaFoldDB" id="A0A067Q8B8"/>
<evidence type="ECO:0000313" key="3">
    <source>
        <dbReference type="Proteomes" id="UP000027265"/>
    </source>
</evidence>
<accession>A0A067Q8B8</accession>
<proteinExistence type="predicted"/>
<dbReference type="Proteomes" id="UP000027265">
    <property type="component" value="Unassembled WGS sequence"/>
</dbReference>
<dbReference type="Pfam" id="PF00350">
    <property type="entry name" value="Dynamin_N"/>
    <property type="match status" value="1"/>
</dbReference>
<dbReference type="PANTHER" id="PTHR36681">
    <property type="entry name" value="NUCLEAR GTPASE, GERMINAL CENTER-ASSOCIATED, TANDEM DUPLICATE 3"/>
    <property type="match status" value="1"/>
</dbReference>
<dbReference type="InterPro" id="IPR027417">
    <property type="entry name" value="P-loop_NTPase"/>
</dbReference>
<dbReference type="OrthoDB" id="3598281at2759"/>
<gene>
    <name evidence="2" type="ORF">JAAARDRAFT_53451</name>
</gene>
<dbReference type="HOGENOM" id="CLU_687089_0_0_1"/>
<sequence>MDEPMPDTESDAPSELTAIVDDFDDRTRNFVNNVAKLFGLLDQPKVSLSEERRKIWKENLEEIVKPPEPCQIAIVGQTGCGKSSLLNAILDAPVAPASSSGRACTSVPTEFSFKDIPHFEAIIHFRDVEECKAELLALHADFSLSSDGSQHDSKSLMELGARLKAVRIPQESLESLDVDQILSQEGLKGILGQEEYISSSDPLELQKMLYQRMTGNGADVTGDPSSWSLAKKIQVFGKFPALSTGVTLVDVPGSGDANSVRNNVATEYLVKSDALILVVEQKRAIDNLDALEKLKMLIKRLFSDGRLADSSLSLVFTMADTPVDFHEVDQYTPYGDENTIRCLHEQITTVDRYKAEKQSCEKKLRAMRKNTTKAALELKKRIKDVCIAKLQCMEVLIMVSP</sequence>
<dbReference type="SUPFAM" id="SSF52540">
    <property type="entry name" value="P-loop containing nucleoside triphosphate hydrolases"/>
    <property type="match status" value="1"/>
</dbReference>
<dbReference type="InParanoid" id="A0A067Q8B8"/>
<reference evidence="3" key="1">
    <citation type="journal article" date="2014" name="Proc. Natl. Acad. Sci. U.S.A.">
        <title>Extensive sampling of basidiomycete genomes demonstrates inadequacy of the white-rot/brown-rot paradigm for wood decay fungi.</title>
        <authorList>
            <person name="Riley R."/>
            <person name="Salamov A.A."/>
            <person name="Brown D.W."/>
            <person name="Nagy L.G."/>
            <person name="Floudas D."/>
            <person name="Held B.W."/>
            <person name="Levasseur A."/>
            <person name="Lombard V."/>
            <person name="Morin E."/>
            <person name="Otillar R."/>
            <person name="Lindquist E.A."/>
            <person name="Sun H."/>
            <person name="LaButti K.M."/>
            <person name="Schmutz J."/>
            <person name="Jabbour D."/>
            <person name="Luo H."/>
            <person name="Baker S.E."/>
            <person name="Pisabarro A.G."/>
            <person name="Walton J.D."/>
            <person name="Blanchette R.A."/>
            <person name="Henrissat B."/>
            <person name="Martin F."/>
            <person name="Cullen D."/>
            <person name="Hibbett D.S."/>
            <person name="Grigoriev I.V."/>
        </authorList>
    </citation>
    <scope>NUCLEOTIDE SEQUENCE [LARGE SCALE GENOMIC DNA]</scope>
    <source>
        <strain evidence="3">MUCL 33604</strain>
    </source>
</reference>
<keyword evidence="3" id="KW-1185">Reference proteome</keyword>
<dbReference type="PANTHER" id="PTHR36681:SF3">
    <property type="entry name" value="NUCLEAR GTPASE, GERMINAL CENTER-ASSOCIATED, TANDEM DUPLICATE 3"/>
    <property type="match status" value="1"/>
</dbReference>
<evidence type="ECO:0000259" key="1">
    <source>
        <dbReference type="Pfam" id="PF00350"/>
    </source>
</evidence>
<evidence type="ECO:0000313" key="2">
    <source>
        <dbReference type="EMBL" id="KDQ63224.1"/>
    </source>
</evidence>
<dbReference type="InterPro" id="IPR045063">
    <property type="entry name" value="Dynamin_N"/>
</dbReference>
<name>A0A067Q8B8_9AGAM</name>